<protein>
    <submittedName>
        <fullName evidence="1">Uncharacterized protein</fullName>
    </submittedName>
</protein>
<organism evidence="1 2">
    <name type="scientific">Hymenolepis diminuta</name>
    <name type="common">Rat tapeworm</name>
    <dbReference type="NCBI Taxonomy" id="6216"/>
    <lineage>
        <taxon>Eukaryota</taxon>
        <taxon>Metazoa</taxon>
        <taxon>Spiralia</taxon>
        <taxon>Lophotrochozoa</taxon>
        <taxon>Platyhelminthes</taxon>
        <taxon>Cestoda</taxon>
        <taxon>Eucestoda</taxon>
        <taxon>Cyclophyllidea</taxon>
        <taxon>Hymenolepididae</taxon>
        <taxon>Hymenolepis</taxon>
    </lineage>
</organism>
<keyword evidence="2" id="KW-1185">Reference proteome</keyword>
<reference evidence="1 2" key="1">
    <citation type="submission" date="2019-07" db="EMBL/GenBank/DDBJ databases">
        <authorList>
            <person name="Jastrzebski P J."/>
            <person name="Paukszto L."/>
            <person name="Jastrzebski P J."/>
        </authorList>
    </citation>
    <scope>NUCLEOTIDE SEQUENCE [LARGE SCALE GENOMIC DNA]</scope>
    <source>
        <strain evidence="1 2">WMS-il1</strain>
    </source>
</reference>
<gene>
    <name evidence="1" type="ORF">WMSIL1_LOCUS5188</name>
</gene>
<dbReference type="EMBL" id="CABIJS010000155">
    <property type="protein sequence ID" value="VUZ44887.1"/>
    <property type="molecule type" value="Genomic_DNA"/>
</dbReference>
<evidence type="ECO:0000313" key="1">
    <source>
        <dbReference type="EMBL" id="VUZ44887.1"/>
    </source>
</evidence>
<name>A0A564YC88_HYMDI</name>
<dbReference type="Proteomes" id="UP000321570">
    <property type="component" value="Unassembled WGS sequence"/>
</dbReference>
<evidence type="ECO:0000313" key="2">
    <source>
        <dbReference type="Proteomes" id="UP000321570"/>
    </source>
</evidence>
<proteinExistence type="predicted"/>
<sequence length="66" mass="7487">MQRPSQPIRSHYPCSLALFVFKGQTRGQRLIRSSVHKIKFLTSHRLRINEPSLLNTFPVLATLGAA</sequence>
<dbReference type="AlphaFoldDB" id="A0A564YC88"/>
<accession>A0A564YC88</accession>